<accession>A0AAE0FHV6</accession>
<comment type="caution">
    <text evidence="1">The sequence shown here is derived from an EMBL/GenBank/DDBJ whole genome shotgun (WGS) entry which is preliminary data.</text>
</comment>
<evidence type="ECO:0000313" key="1">
    <source>
        <dbReference type="EMBL" id="KAK3259798.1"/>
    </source>
</evidence>
<dbReference type="EMBL" id="LGRX02018455">
    <property type="protein sequence ID" value="KAK3259798.1"/>
    <property type="molecule type" value="Genomic_DNA"/>
</dbReference>
<reference evidence="1 2" key="1">
    <citation type="journal article" date="2015" name="Genome Biol. Evol.">
        <title>Comparative Genomics of a Bacterivorous Green Alga Reveals Evolutionary Causalities and Consequences of Phago-Mixotrophic Mode of Nutrition.</title>
        <authorList>
            <person name="Burns J.A."/>
            <person name="Paasch A."/>
            <person name="Narechania A."/>
            <person name="Kim E."/>
        </authorList>
    </citation>
    <scope>NUCLEOTIDE SEQUENCE [LARGE SCALE GENOMIC DNA]</scope>
    <source>
        <strain evidence="1 2">PLY_AMNH</strain>
    </source>
</reference>
<sequence length="139" mass="15611">MKRSQVKEASLLDWSLELVMTVPAEVKILSVEVDWSEIQRVWDPWAGTGVIGKVLKAANPHISVMNNDWNVHLDWKEARDALQPGRRCMWVMVFKNSMLRAKMLSKGEQQWAGMCTAISSGKFANNLYVTDCTAAAESA</sequence>
<organism evidence="1 2">
    <name type="scientific">Cymbomonas tetramitiformis</name>
    <dbReference type="NCBI Taxonomy" id="36881"/>
    <lineage>
        <taxon>Eukaryota</taxon>
        <taxon>Viridiplantae</taxon>
        <taxon>Chlorophyta</taxon>
        <taxon>Pyramimonadophyceae</taxon>
        <taxon>Pyramimonadales</taxon>
        <taxon>Pyramimonadaceae</taxon>
        <taxon>Cymbomonas</taxon>
    </lineage>
</organism>
<evidence type="ECO:0008006" key="3">
    <source>
        <dbReference type="Google" id="ProtNLM"/>
    </source>
</evidence>
<keyword evidence="2" id="KW-1185">Reference proteome</keyword>
<protein>
    <recommendedName>
        <fullName evidence="3">Methyltransferase</fullName>
    </recommendedName>
</protein>
<proteinExistence type="predicted"/>
<dbReference type="Proteomes" id="UP001190700">
    <property type="component" value="Unassembled WGS sequence"/>
</dbReference>
<name>A0AAE0FHV6_9CHLO</name>
<evidence type="ECO:0000313" key="2">
    <source>
        <dbReference type="Proteomes" id="UP001190700"/>
    </source>
</evidence>
<dbReference type="AlphaFoldDB" id="A0AAE0FHV6"/>
<gene>
    <name evidence="1" type="ORF">CYMTET_31216</name>
</gene>